<accession>A0A9X1VR75</accession>
<evidence type="ECO:0000313" key="2">
    <source>
        <dbReference type="EMBL" id="MCI2229270.1"/>
    </source>
</evidence>
<evidence type="ECO:0000313" key="3">
    <source>
        <dbReference type="Proteomes" id="UP001139369"/>
    </source>
</evidence>
<dbReference type="Proteomes" id="UP001139369">
    <property type="component" value="Unassembled WGS sequence"/>
</dbReference>
<sequence length="177" mass="20405">MKKLLLLVLIAFSSLKVTSQEKDIKSFFTSSLNFTLARNEFDEAFGDDEPFFSPAALFLRTGFGYEFQKRIAISFNVGFDYHWNYAVSAFPTYGTVKYNITEDALDTFFVEMSYGKMWRPSSKYADGNYYGFGIGTQIAGEKRWNTIIRIDFHRKGIHGFKNNRLDSFSFGVGFSFF</sequence>
<reference evidence="2" key="1">
    <citation type="submission" date="2022-02" db="EMBL/GenBank/DDBJ databases">
        <title>Polaribacter sp. MSW13, isolated from seawater.</title>
        <authorList>
            <person name="Kristyanto S."/>
            <person name="Jung J."/>
            <person name="Jeon C.O."/>
        </authorList>
    </citation>
    <scope>NUCLEOTIDE SEQUENCE</scope>
    <source>
        <strain evidence="2">MSW13</strain>
    </source>
</reference>
<gene>
    <name evidence="2" type="ORF">MC378_08850</name>
</gene>
<organism evidence="2 3">
    <name type="scientific">Polaribacter marinus</name>
    <dbReference type="NCBI Taxonomy" id="2916838"/>
    <lineage>
        <taxon>Bacteria</taxon>
        <taxon>Pseudomonadati</taxon>
        <taxon>Bacteroidota</taxon>
        <taxon>Flavobacteriia</taxon>
        <taxon>Flavobacteriales</taxon>
        <taxon>Flavobacteriaceae</taxon>
    </lineage>
</organism>
<feature type="signal peptide" evidence="1">
    <location>
        <begin position="1"/>
        <end position="19"/>
    </location>
</feature>
<dbReference type="RefSeq" id="WP_242178399.1">
    <property type="nucleotide sequence ID" value="NZ_JAKQYM010000005.1"/>
</dbReference>
<proteinExistence type="predicted"/>
<dbReference type="AlphaFoldDB" id="A0A9X1VR75"/>
<protein>
    <recommendedName>
        <fullName evidence="4">Outer membrane protein beta-barrel domain-containing protein</fullName>
    </recommendedName>
</protein>
<evidence type="ECO:0000256" key="1">
    <source>
        <dbReference type="SAM" id="SignalP"/>
    </source>
</evidence>
<comment type="caution">
    <text evidence="2">The sequence shown here is derived from an EMBL/GenBank/DDBJ whole genome shotgun (WGS) entry which is preliminary data.</text>
</comment>
<dbReference type="EMBL" id="JAKQYM010000005">
    <property type="protein sequence ID" value="MCI2229270.1"/>
    <property type="molecule type" value="Genomic_DNA"/>
</dbReference>
<evidence type="ECO:0008006" key="4">
    <source>
        <dbReference type="Google" id="ProtNLM"/>
    </source>
</evidence>
<name>A0A9X1VR75_9FLAO</name>
<feature type="chain" id="PRO_5040784040" description="Outer membrane protein beta-barrel domain-containing protein" evidence="1">
    <location>
        <begin position="20"/>
        <end position="177"/>
    </location>
</feature>
<keyword evidence="3" id="KW-1185">Reference proteome</keyword>
<keyword evidence="1" id="KW-0732">Signal</keyword>